<dbReference type="Pfam" id="PF01464">
    <property type="entry name" value="SLT"/>
    <property type="match status" value="1"/>
</dbReference>
<dbReference type="PANTHER" id="PTHR37423:SF2">
    <property type="entry name" value="MEMBRANE-BOUND LYTIC MUREIN TRANSGLYCOSYLASE C"/>
    <property type="match status" value="1"/>
</dbReference>
<dbReference type="PANTHER" id="PTHR37423">
    <property type="entry name" value="SOLUBLE LYTIC MUREIN TRANSGLYCOSYLASE-RELATED"/>
    <property type="match status" value="1"/>
</dbReference>
<dbReference type="InterPro" id="IPR023346">
    <property type="entry name" value="Lysozyme-like_dom_sf"/>
</dbReference>
<dbReference type="SUPFAM" id="SSF53955">
    <property type="entry name" value="Lysozyme-like"/>
    <property type="match status" value="1"/>
</dbReference>
<evidence type="ECO:0000256" key="3">
    <source>
        <dbReference type="SAM" id="MobiDB-lite"/>
    </source>
</evidence>
<dbReference type="EMBL" id="QXDC01000002">
    <property type="protein sequence ID" value="RIA46755.1"/>
    <property type="molecule type" value="Genomic_DNA"/>
</dbReference>
<dbReference type="CDD" id="cd00254">
    <property type="entry name" value="LT-like"/>
    <property type="match status" value="1"/>
</dbReference>
<evidence type="ECO:0000256" key="1">
    <source>
        <dbReference type="ARBA" id="ARBA00007734"/>
    </source>
</evidence>
<protein>
    <submittedName>
        <fullName evidence="6">Transglycosylase-like protein with SLT domain</fullName>
    </submittedName>
</protein>
<proteinExistence type="inferred from homology"/>
<evidence type="ECO:0000256" key="2">
    <source>
        <dbReference type="ARBA" id="ARBA00009387"/>
    </source>
</evidence>
<evidence type="ECO:0000313" key="7">
    <source>
        <dbReference type="Proteomes" id="UP000266568"/>
    </source>
</evidence>
<dbReference type="RefSeq" id="WP_245968265.1">
    <property type="nucleotide sequence ID" value="NZ_QXDC01000002.1"/>
</dbReference>
<feature type="domain" description="Transglycosylase SLT" evidence="5">
    <location>
        <begin position="60"/>
        <end position="167"/>
    </location>
</feature>
<dbReference type="Proteomes" id="UP000266568">
    <property type="component" value="Unassembled WGS sequence"/>
</dbReference>
<organism evidence="6 7">
    <name type="scientific">Hephaestia caeni</name>
    <dbReference type="NCBI Taxonomy" id="645617"/>
    <lineage>
        <taxon>Bacteria</taxon>
        <taxon>Pseudomonadati</taxon>
        <taxon>Pseudomonadota</taxon>
        <taxon>Alphaproteobacteria</taxon>
        <taxon>Sphingomonadales</taxon>
        <taxon>Sphingomonadaceae</taxon>
        <taxon>Hephaestia</taxon>
    </lineage>
</organism>
<evidence type="ECO:0000259" key="5">
    <source>
        <dbReference type="Pfam" id="PF01464"/>
    </source>
</evidence>
<dbReference type="AlphaFoldDB" id="A0A397PHL5"/>
<keyword evidence="7" id="KW-1185">Reference proteome</keyword>
<accession>A0A397PHL5</accession>
<gene>
    <name evidence="6" type="ORF">DFR49_1311</name>
</gene>
<dbReference type="InterPro" id="IPR008258">
    <property type="entry name" value="Transglycosylase_SLT_dom_1"/>
</dbReference>
<feature type="compositionally biased region" description="Low complexity" evidence="3">
    <location>
        <begin position="227"/>
        <end position="239"/>
    </location>
</feature>
<feature type="region of interest" description="Disordered" evidence="3">
    <location>
        <begin position="215"/>
        <end position="240"/>
    </location>
</feature>
<name>A0A397PHL5_9SPHN</name>
<feature type="chain" id="PRO_5017265481" evidence="4">
    <location>
        <begin position="36"/>
        <end position="252"/>
    </location>
</feature>
<comment type="caution">
    <text evidence="6">The sequence shown here is derived from an EMBL/GenBank/DDBJ whole genome shotgun (WGS) entry which is preliminary data.</text>
</comment>
<comment type="similarity">
    <text evidence="2">Belongs to the virb1 family.</text>
</comment>
<comment type="similarity">
    <text evidence="1">Belongs to the transglycosylase Slt family.</text>
</comment>
<keyword evidence="4" id="KW-0732">Signal</keyword>
<evidence type="ECO:0000256" key="4">
    <source>
        <dbReference type="SAM" id="SignalP"/>
    </source>
</evidence>
<reference evidence="6 7" key="1">
    <citation type="submission" date="2018-08" db="EMBL/GenBank/DDBJ databases">
        <title>Genomic Encyclopedia of Type Strains, Phase IV (KMG-IV): sequencing the most valuable type-strain genomes for metagenomic binning, comparative biology and taxonomic classification.</title>
        <authorList>
            <person name="Goeker M."/>
        </authorList>
    </citation>
    <scope>NUCLEOTIDE SEQUENCE [LARGE SCALE GENOMIC DNA]</scope>
    <source>
        <strain evidence="6 7">DSM 25527</strain>
    </source>
</reference>
<evidence type="ECO:0000313" key="6">
    <source>
        <dbReference type="EMBL" id="RIA46755.1"/>
    </source>
</evidence>
<sequence length="252" mass="26485">MPVRQTSTGRECARGRFRTARAMALLLLMSAGAISASPAKTLPQAETDMLPNPRDPFVDAIDEATTRFGIPAALIRAVIRVESGGDPRAISSAGAIGLMQVMPPTWRALTARYALGRDAFDPRANILAGTAYLRDLIDRYADLPTALAAYNAGPGRVDAWRTRGRALPTETVAYVARITPMIGTLGGNPIAAMSIAVAPSWRAAGLFPQRSADANSVSMNAPSSRDIATSASPSPIASPVRRDGLFVPLSGS</sequence>
<feature type="signal peptide" evidence="4">
    <location>
        <begin position="1"/>
        <end position="35"/>
    </location>
</feature>
<dbReference type="Gene3D" id="1.10.530.10">
    <property type="match status" value="1"/>
</dbReference>